<dbReference type="AlphaFoldDB" id="A0A9P4QBP0"/>
<keyword evidence="13" id="KW-1185">Reference proteome</keyword>
<feature type="modified residue" description="N6-(pyridoxal phosphate)lysine" evidence="9">
    <location>
        <position position="734"/>
    </location>
</feature>
<evidence type="ECO:0000256" key="9">
    <source>
        <dbReference type="PIRSR" id="PIRSR000460-1"/>
    </source>
</evidence>
<dbReference type="FunFam" id="3.40.50.2000:FF:000003">
    <property type="entry name" value="Alpha-1,4 glucan phosphorylase"/>
    <property type="match status" value="1"/>
</dbReference>
<keyword evidence="5 10" id="KW-0328">Glycosyltransferase</keyword>
<accession>A0A9P4QBP0</accession>
<keyword evidence="6 10" id="KW-0808">Transferase</keyword>
<evidence type="ECO:0000256" key="4">
    <source>
        <dbReference type="ARBA" id="ARBA00022533"/>
    </source>
</evidence>
<dbReference type="CDD" id="cd04300">
    <property type="entry name" value="GT35_Glycogen_Phosphorylase"/>
    <property type="match status" value="1"/>
</dbReference>
<dbReference type="GO" id="GO:0030170">
    <property type="term" value="F:pyridoxal phosphate binding"/>
    <property type="evidence" value="ECO:0007669"/>
    <property type="project" value="InterPro"/>
</dbReference>
<dbReference type="OrthoDB" id="9215500at2759"/>
<proteinExistence type="inferred from homology"/>
<dbReference type="Gene3D" id="3.40.50.2000">
    <property type="entry name" value="Glycogen Phosphorylase B"/>
    <property type="match status" value="2"/>
</dbReference>
<reference evidence="12" key="1">
    <citation type="journal article" date="2020" name="Stud. Mycol.">
        <title>101 Dothideomycetes genomes: a test case for predicting lifestyles and emergence of pathogens.</title>
        <authorList>
            <person name="Haridas S."/>
            <person name="Albert R."/>
            <person name="Binder M."/>
            <person name="Bloem J."/>
            <person name="Labutti K."/>
            <person name="Salamov A."/>
            <person name="Andreopoulos B."/>
            <person name="Baker S."/>
            <person name="Barry K."/>
            <person name="Bills G."/>
            <person name="Bluhm B."/>
            <person name="Cannon C."/>
            <person name="Castanera R."/>
            <person name="Culley D."/>
            <person name="Daum C."/>
            <person name="Ezra D."/>
            <person name="Gonzalez J."/>
            <person name="Henrissat B."/>
            <person name="Kuo A."/>
            <person name="Liang C."/>
            <person name="Lipzen A."/>
            <person name="Lutzoni F."/>
            <person name="Magnuson J."/>
            <person name="Mondo S."/>
            <person name="Nolan M."/>
            <person name="Ohm R."/>
            <person name="Pangilinan J."/>
            <person name="Park H.-J."/>
            <person name="Ramirez L."/>
            <person name="Alfaro M."/>
            <person name="Sun H."/>
            <person name="Tritt A."/>
            <person name="Yoshinaga Y."/>
            <person name="Zwiers L.-H."/>
            <person name="Turgeon B."/>
            <person name="Goodwin S."/>
            <person name="Spatafora J."/>
            <person name="Crous P."/>
            <person name="Grigoriev I."/>
        </authorList>
    </citation>
    <scope>NUCLEOTIDE SEQUENCE</scope>
    <source>
        <strain evidence="12">CBS 116435</strain>
    </source>
</reference>
<name>A0A9P4QBP0_9PEZI</name>
<keyword evidence="7 9" id="KW-0663">Pyridoxal phosphate</keyword>
<evidence type="ECO:0000256" key="11">
    <source>
        <dbReference type="SAM" id="MobiDB-lite"/>
    </source>
</evidence>
<dbReference type="NCBIfam" id="TIGR02093">
    <property type="entry name" value="P_ylase"/>
    <property type="match status" value="1"/>
</dbReference>
<evidence type="ECO:0000256" key="6">
    <source>
        <dbReference type="ARBA" id="ARBA00022679"/>
    </source>
</evidence>
<comment type="cofactor">
    <cofactor evidence="2 10">
        <name>pyridoxal 5'-phosphate</name>
        <dbReference type="ChEBI" id="CHEBI:597326"/>
    </cofactor>
</comment>
<dbReference type="Proteomes" id="UP000799441">
    <property type="component" value="Unassembled WGS sequence"/>
</dbReference>
<evidence type="ECO:0000313" key="12">
    <source>
        <dbReference type="EMBL" id="KAF2722995.1"/>
    </source>
</evidence>
<dbReference type="EMBL" id="MU003779">
    <property type="protein sequence ID" value="KAF2722995.1"/>
    <property type="molecule type" value="Genomic_DNA"/>
</dbReference>
<feature type="region of interest" description="Disordered" evidence="11">
    <location>
        <begin position="1"/>
        <end position="47"/>
    </location>
</feature>
<evidence type="ECO:0000256" key="3">
    <source>
        <dbReference type="ARBA" id="ARBA00006047"/>
    </source>
</evidence>
<comment type="caution">
    <text evidence="12">The sequence shown here is derived from an EMBL/GenBank/DDBJ whole genome shotgun (WGS) entry which is preliminary data.</text>
</comment>
<dbReference type="FunFam" id="3.40.50.2000:FF:000002">
    <property type="entry name" value="Alpha-1,4 glucan phosphorylase"/>
    <property type="match status" value="1"/>
</dbReference>
<evidence type="ECO:0000256" key="8">
    <source>
        <dbReference type="ARBA" id="ARBA00023277"/>
    </source>
</evidence>
<dbReference type="PIRSF" id="PIRSF000460">
    <property type="entry name" value="Pprylas_GlgP"/>
    <property type="match status" value="1"/>
</dbReference>
<comment type="similarity">
    <text evidence="3 10">Belongs to the glycogen phosphorylase family.</text>
</comment>
<protein>
    <recommendedName>
        <fullName evidence="10">Alpha-1,4 glucan phosphorylase</fullName>
        <ecNumber evidence="10">2.4.1.1</ecNumber>
    </recommendedName>
</protein>
<feature type="compositionally biased region" description="Polar residues" evidence="11">
    <location>
        <begin position="13"/>
        <end position="23"/>
    </location>
</feature>
<dbReference type="GO" id="GO:0005980">
    <property type="term" value="P:glycogen catabolic process"/>
    <property type="evidence" value="ECO:0007669"/>
    <property type="project" value="TreeGrafter"/>
</dbReference>
<evidence type="ECO:0000256" key="10">
    <source>
        <dbReference type="RuleBase" id="RU000587"/>
    </source>
</evidence>
<gene>
    <name evidence="12" type="ORF">K431DRAFT_220840</name>
</gene>
<sequence length="888" mass="100858">MAANGTPRERQRTLSSSAPTIDMSTGPVAPPGVTRPKHKRTVTGFGPQEIKTVEASIPEPQRAAWKKYSAKEFKTKDEFEAEAVKHIETTLARSLFNCDEAAAYAGTALAFRDRLIIEWNKTQQRQTTADQKRVYYLSLEFLMGRALDNAMLNVGMKDIAKEGLADLGFRMEDVISQERDAALGNGGLGRLAACFLDSLASLNYPAWGYALRYRYGIFRQEIVNGYQMEVPDYWLDFNPWEFPRHDVTVDVQFYGNVRSYTDDNGKKVNVWENGEIVTAVAYDAPVPGYDTSTTNNLRMWSSKASSGEFDFTKFNSGEYEGAVADQQRAETISAVLYPNDSLDRGKELRLKQQYFWCAASLYDIVRRFKKSKKAWKEFPNQIAIQLNDTHPTLAIPELQRILIDQEGLEWDEAWEIVVKTFGYTNHTVMPEALEKWSVPLVQHLLPRHLQIIYDINLHFLQYVERNFPKDRDMLSRVSVIEESQTKMVRMGYLAIIGSHKVNGVAELHSDLIRTTIFKDFVKIYGPDKFTNVTNGITPRRWLHQANPRLSELIASKLGGYDFLKDLTLLSKLEAFVDDKDFRKEFQEVKYANKVRLAKYIKEANGVSVNPASLFDVQVKRIHEYKRQQLNILGVIHRYLTLKDMSPEEKKKVQPRVSIFGGKAAPGYWMAKTIIHLINQVGQVVNNDKDIGDLLKVVFLEDYNVSKAEIITPASDISEHISTAGTEASGTSNMKFCINGGLIIGTCDGANIEITREIGEENIFLFGNLSEDVEDLRHSHFYGDFKVDPMLSRVFDTIRSGTFGDGGQFSALIDSIVQHGDYYLVSDDFKSYVDTHKLIDDTFKNQDEWLTKAISTVARMGFFSSDRCIDEYAEMIWNAEPLQPQPNGS</sequence>
<evidence type="ECO:0000256" key="2">
    <source>
        <dbReference type="ARBA" id="ARBA00001933"/>
    </source>
</evidence>
<evidence type="ECO:0000313" key="13">
    <source>
        <dbReference type="Proteomes" id="UP000799441"/>
    </source>
</evidence>
<dbReference type="GO" id="GO:0005737">
    <property type="term" value="C:cytoplasm"/>
    <property type="evidence" value="ECO:0007669"/>
    <property type="project" value="TreeGrafter"/>
</dbReference>
<dbReference type="InterPro" id="IPR011833">
    <property type="entry name" value="Glycg_phsphrylas"/>
</dbReference>
<dbReference type="SUPFAM" id="SSF53756">
    <property type="entry name" value="UDP-Glycosyltransferase/glycogen phosphorylase"/>
    <property type="match status" value="1"/>
</dbReference>
<comment type="function">
    <text evidence="10">Allosteric enzyme that catalyzes the rate-limiting step in glycogen catabolism, the phosphorolytic cleavage of glycogen to produce glucose-1-phosphate, and plays a central role in maintaining cellular and organismal glucose homeostasis.</text>
</comment>
<dbReference type="Pfam" id="PF00343">
    <property type="entry name" value="Phosphorylase"/>
    <property type="match status" value="1"/>
</dbReference>
<dbReference type="EC" id="2.4.1.1" evidence="10"/>
<evidence type="ECO:0000256" key="1">
    <source>
        <dbReference type="ARBA" id="ARBA00001275"/>
    </source>
</evidence>
<keyword evidence="8 10" id="KW-0119">Carbohydrate metabolism</keyword>
<evidence type="ECO:0000256" key="5">
    <source>
        <dbReference type="ARBA" id="ARBA00022676"/>
    </source>
</evidence>
<organism evidence="12 13">
    <name type="scientific">Polychaeton citri CBS 116435</name>
    <dbReference type="NCBI Taxonomy" id="1314669"/>
    <lineage>
        <taxon>Eukaryota</taxon>
        <taxon>Fungi</taxon>
        <taxon>Dikarya</taxon>
        <taxon>Ascomycota</taxon>
        <taxon>Pezizomycotina</taxon>
        <taxon>Dothideomycetes</taxon>
        <taxon>Dothideomycetidae</taxon>
        <taxon>Capnodiales</taxon>
        <taxon>Capnodiaceae</taxon>
        <taxon>Polychaeton</taxon>
    </lineage>
</organism>
<dbReference type="GO" id="GO:0008184">
    <property type="term" value="F:glycogen phosphorylase activity"/>
    <property type="evidence" value="ECO:0007669"/>
    <property type="project" value="InterPro"/>
</dbReference>
<dbReference type="InterPro" id="IPR000811">
    <property type="entry name" value="Glyco_trans_35"/>
</dbReference>
<dbReference type="PANTHER" id="PTHR11468:SF3">
    <property type="entry name" value="GLYCOGEN PHOSPHORYLASE, LIVER FORM"/>
    <property type="match status" value="1"/>
</dbReference>
<dbReference type="PANTHER" id="PTHR11468">
    <property type="entry name" value="GLYCOGEN PHOSPHORYLASE"/>
    <property type="match status" value="1"/>
</dbReference>
<evidence type="ECO:0000256" key="7">
    <source>
        <dbReference type="ARBA" id="ARBA00022898"/>
    </source>
</evidence>
<comment type="catalytic activity">
    <reaction evidence="1 10">
        <text>[(1-&gt;4)-alpha-D-glucosyl](n) + phosphate = [(1-&gt;4)-alpha-D-glucosyl](n-1) + alpha-D-glucose 1-phosphate</text>
        <dbReference type="Rhea" id="RHEA:41732"/>
        <dbReference type="Rhea" id="RHEA-COMP:9584"/>
        <dbReference type="Rhea" id="RHEA-COMP:9586"/>
        <dbReference type="ChEBI" id="CHEBI:15444"/>
        <dbReference type="ChEBI" id="CHEBI:43474"/>
        <dbReference type="ChEBI" id="CHEBI:58601"/>
        <dbReference type="EC" id="2.4.1.1"/>
    </reaction>
</comment>
<keyword evidence="4" id="KW-0021">Allosteric enzyme</keyword>